<sequence length="139" mass="16427">MYSIYIIGEANLKNNSENGYVFKIPIFYNKTGRIYNAQDILNDLVKKYRLFPVQDNMFLVKLKNKDPVSLYKIMTTLGWEIFDQTLLNKEIYLSKNKLINCPSNLIYREDFIYRLTGCTIVKERVTNDEILEANHLIDE</sequence>
<reference evidence="1" key="1">
    <citation type="submission" date="2021-05" db="EMBL/GenBank/DDBJ databases">
        <authorList>
            <person name="Feng G."/>
        </authorList>
    </citation>
    <scope>NUCLEOTIDE SEQUENCE</scope>
    <source>
        <strain evidence="1">DHCFY129100</strain>
    </source>
</reference>
<protein>
    <submittedName>
        <fullName evidence="1">Uncharacterized protein</fullName>
    </submittedName>
</protein>
<keyword evidence="2" id="KW-1185">Reference proteome</keyword>
<organism evidence="1 2">
    <name type="scientific">Hangzhou scotinophara lurida lispivirus 1</name>
    <dbReference type="NCBI Taxonomy" id="2905569"/>
    <lineage>
        <taxon>Viruses</taxon>
        <taxon>Riboviria</taxon>
        <taxon>Orthornavirae</taxon>
        <taxon>Negarnaviricota</taxon>
        <taxon>Haploviricotina</taxon>
        <taxon>Monjiviricetes</taxon>
        <taxon>Mononegavirales</taxon>
        <taxon>Lispiviridae</taxon>
        <taxon>Arlivirus</taxon>
        <taxon>Arlivirus hangzhouense</taxon>
    </lineage>
</organism>
<accession>A0A8K1XW11</accession>
<proteinExistence type="predicted"/>
<evidence type="ECO:0000313" key="2">
    <source>
        <dbReference type="Proteomes" id="UP001157408"/>
    </source>
</evidence>
<name>A0A8K1XW11_9MONO</name>
<dbReference type="EMBL" id="MZ209613">
    <property type="protein sequence ID" value="UHK03259.1"/>
    <property type="molecule type" value="Viral_cRNA"/>
</dbReference>
<gene>
    <name evidence="1" type="ORF">FSLLV1_gp2</name>
</gene>
<evidence type="ECO:0000313" key="1">
    <source>
        <dbReference type="EMBL" id="UHK03259.1"/>
    </source>
</evidence>
<dbReference type="Proteomes" id="UP001157408">
    <property type="component" value="Segment"/>
</dbReference>